<dbReference type="InterPro" id="IPR000281">
    <property type="entry name" value="HTH_RpiR"/>
</dbReference>
<dbReference type="InterPro" id="IPR009057">
    <property type="entry name" value="Homeodomain-like_sf"/>
</dbReference>
<evidence type="ECO:0000313" key="7">
    <source>
        <dbReference type="Proteomes" id="UP000600449"/>
    </source>
</evidence>
<accession>A0A917V1T9</accession>
<dbReference type="SUPFAM" id="SSF46689">
    <property type="entry name" value="Homeodomain-like"/>
    <property type="match status" value="1"/>
</dbReference>
<feature type="domain" description="SIS" evidence="5">
    <location>
        <begin position="131"/>
        <end position="268"/>
    </location>
</feature>
<dbReference type="Pfam" id="PF01418">
    <property type="entry name" value="HTH_6"/>
    <property type="match status" value="1"/>
</dbReference>
<dbReference type="Gene3D" id="1.10.10.10">
    <property type="entry name" value="Winged helix-like DNA-binding domain superfamily/Winged helix DNA-binding domain"/>
    <property type="match status" value="1"/>
</dbReference>
<dbReference type="InterPro" id="IPR047640">
    <property type="entry name" value="RpiR-like"/>
</dbReference>
<evidence type="ECO:0000259" key="4">
    <source>
        <dbReference type="PROSITE" id="PS51071"/>
    </source>
</evidence>
<dbReference type="EMBL" id="BMMF01000002">
    <property type="protein sequence ID" value="GGK22500.1"/>
    <property type="molecule type" value="Genomic_DNA"/>
</dbReference>
<dbReference type="RefSeq" id="WP_188909531.1">
    <property type="nucleotide sequence ID" value="NZ_BMMF01000002.1"/>
</dbReference>
<dbReference type="GO" id="GO:0003700">
    <property type="term" value="F:DNA-binding transcription factor activity"/>
    <property type="evidence" value="ECO:0007669"/>
    <property type="project" value="InterPro"/>
</dbReference>
<dbReference type="AlphaFoldDB" id="A0A917V1T9"/>
<dbReference type="CDD" id="cd05013">
    <property type="entry name" value="SIS_RpiR"/>
    <property type="match status" value="1"/>
</dbReference>
<protein>
    <submittedName>
        <fullName evidence="6">RpiR family transcriptional regulator</fullName>
    </submittedName>
</protein>
<evidence type="ECO:0000313" key="6">
    <source>
        <dbReference type="EMBL" id="GGK22500.1"/>
    </source>
</evidence>
<dbReference type="PROSITE" id="PS51464">
    <property type="entry name" value="SIS"/>
    <property type="match status" value="1"/>
</dbReference>
<dbReference type="Pfam" id="PF01380">
    <property type="entry name" value="SIS"/>
    <property type="match status" value="1"/>
</dbReference>
<comment type="caution">
    <text evidence="6">The sequence shown here is derived from an EMBL/GenBank/DDBJ whole genome shotgun (WGS) entry which is preliminary data.</text>
</comment>
<dbReference type="InterPro" id="IPR035472">
    <property type="entry name" value="RpiR-like_SIS"/>
</dbReference>
<dbReference type="Gene3D" id="3.40.50.10490">
    <property type="entry name" value="Glucose-6-phosphate isomerase like protein, domain 1"/>
    <property type="match status" value="1"/>
</dbReference>
<dbReference type="GO" id="GO:0003677">
    <property type="term" value="F:DNA binding"/>
    <property type="evidence" value="ECO:0007669"/>
    <property type="project" value="UniProtKB-KW"/>
</dbReference>
<dbReference type="InterPro" id="IPR001347">
    <property type="entry name" value="SIS_dom"/>
</dbReference>
<evidence type="ECO:0000256" key="3">
    <source>
        <dbReference type="ARBA" id="ARBA00023163"/>
    </source>
</evidence>
<dbReference type="Proteomes" id="UP000600449">
    <property type="component" value="Unassembled WGS sequence"/>
</dbReference>
<keyword evidence="2" id="KW-0238">DNA-binding</keyword>
<dbReference type="PROSITE" id="PS51071">
    <property type="entry name" value="HTH_RPIR"/>
    <property type="match status" value="1"/>
</dbReference>
<evidence type="ECO:0000256" key="2">
    <source>
        <dbReference type="ARBA" id="ARBA00023125"/>
    </source>
</evidence>
<dbReference type="GO" id="GO:0097367">
    <property type="term" value="F:carbohydrate derivative binding"/>
    <property type="evidence" value="ECO:0007669"/>
    <property type="project" value="InterPro"/>
</dbReference>
<dbReference type="InterPro" id="IPR036388">
    <property type="entry name" value="WH-like_DNA-bd_sf"/>
</dbReference>
<dbReference type="PANTHER" id="PTHR30514:SF18">
    <property type="entry name" value="RPIR-FAMILY TRANSCRIPTIONAL REGULATOR"/>
    <property type="match status" value="1"/>
</dbReference>
<keyword evidence="7" id="KW-1185">Reference proteome</keyword>
<dbReference type="GO" id="GO:1901135">
    <property type="term" value="P:carbohydrate derivative metabolic process"/>
    <property type="evidence" value="ECO:0007669"/>
    <property type="project" value="InterPro"/>
</dbReference>
<name>A0A917V1T9_9HYPH</name>
<evidence type="ECO:0000256" key="1">
    <source>
        <dbReference type="ARBA" id="ARBA00023015"/>
    </source>
</evidence>
<dbReference type="SUPFAM" id="SSF53697">
    <property type="entry name" value="SIS domain"/>
    <property type="match status" value="1"/>
</dbReference>
<gene>
    <name evidence="6" type="ORF">GCM10011322_06470</name>
</gene>
<dbReference type="PANTHER" id="PTHR30514">
    <property type="entry name" value="GLUCOKINASE"/>
    <property type="match status" value="1"/>
</dbReference>
<feature type="domain" description="HTH rpiR-type" evidence="4">
    <location>
        <begin position="4"/>
        <end position="80"/>
    </location>
</feature>
<sequence length="293" mass="31082">MRTSPVTDLIRARYDALPPQLKAAARFVLENPREVALLSTREQAARAGVSPAALTRLAQRLDLDGYDALRRIHAEALREPTSDGFAGRAEALVADRESADDARFVAGFVGAMGEDLASLAEPGSAEALAQAADAIVRARSLRCYGLRSSFAVAYAASYVMGIVGVRTELVDSPGGTGLDRLRDLSREDALLAVSVRPYARPVRQALAFARERGATTIAVTDDPVSPVARLADIVVRVRIETPSFFHAMTPAFSAVECLAALVARRMGAAAPEAAGRADAHLAAFGVYEPPERG</sequence>
<dbReference type="InterPro" id="IPR046348">
    <property type="entry name" value="SIS_dom_sf"/>
</dbReference>
<evidence type="ECO:0000259" key="5">
    <source>
        <dbReference type="PROSITE" id="PS51464"/>
    </source>
</evidence>
<proteinExistence type="predicted"/>
<organism evidence="6 7">
    <name type="scientific">Salinarimonas ramus</name>
    <dbReference type="NCBI Taxonomy" id="690164"/>
    <lineage>
        <taxon>Bacteria</taxon>
        <taxon>Pseudomonadati</taxon>
        <taxon>Pseudomonadota</taxon>
        <taxon>Alphaproteobacteria</taxon>
        <taxon>Hyphomicrobiales</taxon>
        <taxon>Salinarimonadaceae</taxon>
        <taxon>Salinarimonas</taxon>
    </lineage>
</organism>
<keyword evidence="1" id="KW-0805">Transcription regulation</keyword>
<keyword evidence="3" id="KW-0804">Transcription</keyword>
<reference evidence="6 7" key="1">
    <citation type="journal article" date="2014" name="Int. J. Syst. Evol. Microbiol.">
        <title>Complete genome sequence of Corynebacterium casei LMG S-19264T (=DSM 44701T), isolated from a smear-ripened cheese.</title>
        <authorList>
            <consortium name="US DOE Joint Genome Institute (JGI-PGF)"/>
            <person name="Walter F."/>
            <person name="Albersmeier A."/>
            <person name="Kalinowski J."/>
            <person name="Ruckert C."/>
        </authorList>
    </citation>
    <scope>NUCLEOTIDE SEQUENCE [LARGE SCALE GENOMIC DNA]</scope>
    <source>
        <strain evidence="6 7">CGMCC 1.9161</strain>
    </source>
</reference>